<keyword evidence="3" id="KW-1185">Reference proteome</keyword>
<dbReference type="EnsemblPlants" id="AET3Gv20616600.1">
    <property type="protein sequence ID" value="AET3Gv20616600.1"/>
    <property type="gene ID" value="AET3Gv20616600"/>
</dbReference>
<dbReference type="EnsemblPlants" id="AET3Gv20616600.9">
    <property type="protein sequence ID" value="AET3Gv20616600.9"/>
    <property type="gene ID" value="AET3Gv20616600"/>
</dbReference>
<reference evidence="2" key="4">
    <citation type="submission" date="2019-03" db="UniProtKB">
        <authorList>
            <consortium name="EnsemblPlants"/>
        </authorList>
    </citation>
    <scope>IDENTIFICATION</scope>
</reference>
<sequence>MLEMWRMRLAGALASENVSSIIILKMDQSSLRETKSTPTSAAPTPRVTSPCRSTISPPPLRSSTLALLPPPSPFTRQTSRRRRSPYGRPNESSGGAGCK</sequence>
<reference evidence="2" key="5">
    <citation type="journal article" date="2021" name="G3 (Bethesda)">
        <title>Aegilops tauschii genome assembly Aet v5.0 features greater sequence contiguity and improved annotation.</title>
        <authorList>
            <person name="Wang L."/>
            <person name="Zhu T."/>
            <person name="Rodriguez J.C."/>
            <person name="Deal K.R."/>
            <person name="Dubcovsky J."/>
            <person name="McGuire P.E."/>
            <person name="Lux T."/>
            <person name="Spannagl M."/>
            <person name="Mayer K.F.X."/>
            <person name="Baldrich P."/>
            <person name="Meyers B.C."/>
            <person name="Huo N."/>
            <person name="Gu Y.Q."/>
            <person name="Zhou H."/>
            <person name="Devos K.M."/>
            <person name="Bennetzen J.L."/>
            <person name="Unver T."/>
            <person name="Budak H."/>
            <person name="Gulick P.J."/>
            <person name="Galiba G."/>
            <person name="Kalapos B."/>
            <person name="Nelson D.R."/>
            <person name="Li P."/>
            <person name="You F.M."/>
            <person name="Luo M.C."/>
            <person name="Dvorak J."/>
        </authorList>
    </citation>
    <scope>NUCLEOTIDE SEQUENCE [LARGE SCALE GENOMIC DNA]</scope>
    <source>
        <strain evidence="2">cv. AL8/78</strain>
    </source>
</reference>
<feature type="compositionally biased region" description="Low complexity" evidence="1">
    <location>
        <begin position="36"/>
        <end position="50"/>
    </location>
</feature>
<reference evidence="3" key="2">
    <citation type="journal article" date="2017" name="Nat. Plants">
        <title>The Aegilops tauschii genome reveals multiple impacts of transposons.</title>
        <authorList>
            <person name="Zhao G."/>
            <person name="Zou C."/>
            <person name="Li K."/>
            <person name="Wang K."/>
            <person name="Li T."/>
            <person name="Gao L."/>
            <person name="Zhang X."/>
            <person name="Wang H."/>
            <person name="Yang Z."/>
            <person name="Liu X."/>
            <person name="Jiang W."/>
            <person name="Mao L."/>
            <person name="Kong X."/>
            <person name="Jiao Y."/>
            <person name="Jia J."/>
        </authorList>
    </citation>
    <scope>NUCLEOTIDE SEQUENCE [LARGE SCALE GENOMIC DNA]</scope>
    <source>
        <strain evidence="3">cv. AL8/78</strain>
    </source>
</reference>
<dbReference type="Gramene" id="AET3Gv20616600.9">
    <property type="protein sequence ID" value="AET3Gv20616600.9"/>
    <property type="gene ID" value="AET3Gv20616600"/>
</dbReference>
<feature type="region of interest" description="Disordered" evidence="1">
    <location>
        <begin position="27"/>
        <end position="99"/>
    </location>
</feature>
<reference evidence="3" key="1">
    <citation type="journal article" date="2014" name="Science">
        <title>Ancient hybridizations among the ancestral genomes of bread wheat.</title>
        <authorList>
            <consortium name="International Wheat Genome Sequencing Consortium,"/>
            <person name="Marcussen T."/>
            <person name="Sandve S.R."/>
            <person name="Heier L."/>
            <person name="Spannagl M."/>
            <person name="Pfeifer M."/>
            <person name="Jakobsen K.S."/>
            <person name="Wulff B.B."/>
            <person name="Steuernagel B."/>
            <person name="Mayer K.F."/>
            <person name="Olsen O.A."/>
        </authorList>
    </citation>
    <scope>NUCLEOTIDE SEQUENCE [LARGE SCALE GENOMIC DNA]</scope>
    <source>
        <strain evidence="3">cv. AL8/78</strain>
    </source>
</reference>
<name>A0A453F9J9_AEGTS</name>
<evidence type="ECO:0000313" key="2">
    <source>
        <dbReference type="EnsemblPlants" id="AET3Gv20616600.5"/>
    </source>
</evidence>
<organism evidence="2 3">
    <name type="scientific">Aegilops tauschii subsp. strangulata</name>
    <name type="common">Goatgrass</name>
    <dbReference type="NCBI Taxonomy" id="200361"/>
    <lineage>
        <taxon>Eukaryota</taxon>
        <taxon>Viridiplantae</taxon>
        <taxon>Streptophyta</taxon>
        <taxon>Embryophyta</taxon>
        <taxon>Tracheophyta</taxon>
        <taxon>Spermatophyta</taxon>
        <taxon>Magnoliopsida</taxon>
        <taxon>Liliopsida</taxon>
        <taxon>Poales</taxon>
        <taxon>Poaceae</taxon>
        <taxon>BOP clade</taxon>
        <taxon>Pooideae</taxon>
        <taxon>Triticodae</taxon>
        <taxon>Triticeae</taxon>
        <taxon>Triticinae</taxon>
        <taxon>Aegilops</taxon>
    </lineage>
</organism>
<accession>A0A453F9J9</accession>
<dbReference type="Gramene" id="AET3Gv20616600.5">
    <property type="protein sequence ID" value="AET3Gv20616600.5"/>
    <property type="gene ID" value="AET3Gv20616600"/>
</dbReference>
<dbReference type="EnsemblPlants" id="AET3Gv20616600.5">
    <property type="protein sequence ID" value="AET3Gv20616600.5"/>
    <property type="gene ID" value="AET3Gv20616600"/>
</dbReference>
<dbReference type="Proteomes" id="UP000015105">
    <property type="component" value="Chromosome 3D"/>
</dbReference>
<proteinExistence type="predicted"/>
<protein>
    <submittedName>
        <fullName evidence="2">Uncharacterized protein</fullName>
    </submittedName>
</protein>
<dbReference type="Gramene" id="AET3Gv20616600.1">
    <property type="protein sequence ID" value="AET3Gv20616600.1"/>
    <property type="gene ID" value="AET3Gv20616600"/>
</dbReference>
<reference evidence="2" key="3">
    <citation type="journal article" date="2017" name="Nature">
        <title>Genome sequence of the progenitor of the wheat D genome Aegilops tauschii.</title>
        <authorList>
            <person name="Luo M.C."/>
            <person name="Gu Y.Q."/>
            <person name="Puiu D."/>
            <person name="Wang H."/>
            <person name="Twardziok S.O."/>
            <person name="Deal K.R."/>
            <person name="Huo N."/>
            <person name="Zhu T."/>
            <person name="Wang L."/>
            <person name="Wang Y."/>
            <person name="McGuire P.E."/>
            <person name="Liu S."/>
            <person name="Long H."/>
            <person name="Ramasamy R.K."/>
            <person name="Rodriguez J.C."/>
            <person name="Van S.L."/>
            <person name="Yuan L."/>
            <person name="Wang Z."/>
            <person name="Xia Z."/>
            <person name="Xiao L."/>
            <person name="Anderson O.D."/>
            <person name="Ouyang S."/>
            <person name="Liang Y."/>
            <person name="Zimin A.V."/>
            <person name="Pertea G."/>
            <person name="Qi P."/>
            <person name="Bennetzen J.L."/>
            <person name="Dai X."/>
            <person name="Dawson M.W."/>
            <person name="Muller H.G."/>
            <person name="Kugler K."/>
            <person name="Rivarola-Duarte L."/>
            <person name="Spannagl M."/>
            <person name="Mayer K.F.X."/>
            <person name="Lu F.H."/>
            <person name="Bevan M.W."/>
            <person name="Leroy P."/>
            <person name="Li P."/>
            <person name="You F.M."/>
            <person name="Sun Q."/>
            <person name="Liu Z."/>
            <person name="Lyons E."/>
            <person name="Wicker T."/>
            <person name="Salzberg S.L."/>
            <person name="Devos K.M."/>
            <person name="Dvorak J."/>
        </authorList>
    </citation>
    <scope>NUCLEOTIDE SEQUENCE [LARGE SCALE GENOMIC DNA]</scope>
    <source>
        <strain evidence="2">cv. AL8/78</strain>
    </source>
</reference>
<evidence type="ECO:0000256" key="1">
    <source>
        <dbReference type="SAM" id="MobiDB-lite"/>
    </source>
</evidence>
<dbReference type="AlphaFoldDB" id="A0A453F9J9"/>
<evidence type="ECO:0000313" key="3">
    <source>
        <dbReference type="Proteomes" id="UP000015105"/>
    </source>
</evidence>